<dbReference type="EMBL" id="QXFV01009015">
    <property type="protein sequence ID" value="KAE8955697.1"/>
    <property type="molecule type" value="Genomic_DNA"/>
</dbReference>
<dbReference type="Proteomes" id="UP000434957">
    <property type="component" value="Unassembled WGS sequence"/>
</dbReference>
<name>A0A6A3GPX7_9STRA</name>
<evidence type="ECO:0000313" key="6">
    <source>
        <dbReference type="Proteomes" id="UP000434957"/>
    </source>
</evidence>
<dbReference type="EMBL" id="QXFU01007263">
    <property type="protein sequence ID" value="KAE8958860.1"/>
    <property type="molecule type" value="Genomic_DNA"/>
</dbReference>
<gene>
    <name evidence="2" type="ORF">PR001_g31994</name>
    <name evidence="3" type="ORF">PR002_g30735</name>
    <name evidence="4" type="ORF">PR003_g31272</name>
</gene>
<evidence type="ECO:0000313" key="4">
    <source>
        <dbReference type="EMBL" id="KAE9268988.1"/>
    </source>
</evidence>
<dbReference type="Proteomes" id="UP000435112">
    <property type="component" value="Unassembled WGS sequence"/>
</dbReference>
<evidence type="ECO:0000256" key="1">
    <source>
        <dbReference type="SAM" id="MobiDB-lite"/>
    </source>
</evidence>
<comment type="caution">
    <text evidence="3">The sequence shown here is derived from an EMBL/GenBank/DDBJ whole genome shotgun (WGS) entry which is preliminary data.</text>
</comment>
<feature type="compositionally biased region" description="Polar residues" evidence="1">
    <location>
        <begin position="11"/>
        <end position="24"/>
    </location>
</feature>
<reference evidence="5 7" key="1">
    <citation type="submission" date="2018-09" db="EMBL/GenBank/DDBJ databases">
        <title>Genomic investigation of the strawberry pathogen Phytophthora fragariae indicates pathogenicity is determined by transcriptional variation in three key races.</title>
        <authorList>
            <person name="Adams T.M."/>
            <person name="Armitage A.D."/>
            <person name="Sobczyk M.K."/>
            <person name="Bates H.J."/>
            <person name="Dunwell J.M."/>
            <person name="Nellist C.F."/>
            <person name="Harrison R.J."/>
        </authorList>
    </citation>
    <scope>NUCLEOTIDE SEQUENCE [LARGE SCALE GENOMIC DNA]</scope>
    <source>
        <strain evidence="2 5">SCRP249</strain>
        <strain evidence="3 7">SCRP324</strain>
        <strain evidence="4 6">SCRP333</strain>
    </source>
</reference>
<proteinExistence type="predicted"/>
<dbReference type="EMBL" id="QXFT01006457">
    <property type="protein sequence ID" value="KAE9268988.1"/>
    <property type="molecule type" value="Genomic_DNA"/>
</dbReference>
<dbReference type="AlphaFoldDB" id="A0A6A3GPX7"/>
<dbReference type="Proteomes" id="UP000429607">
    <property type="component" value="Unassembled WGS sequence"/>
</dbReference>
<sequence>MTATPPDDLQQRNLHMTAQMNPSEAVQARAQA</sequence>
<keyword evidence="6" id="KW-1185">Reference proteome</keyword>
<evidence type="ECO:0000313" key="2">
    <source>
        <dbReference type="EMBL" id="KAE8955697.1"/>
    </source>
</evidence>
<evidence type="ECO:0000313" key="7">
    <source>
        <dbReference type="Proteomes" id="UP000435112"/>
    </source>
</evidence>
<protein>
    <submittedName>
        <fullName evidence="3">Uncharacterized protein</fullName>
    </submittedName>
</protein>
<feature type="region of interest" description="Disordered" evidence="1">
    <location>
        <begin position="1"/>
        <end position="32"/>
    </location>
</feature>
<accession>A0A6A3GPX7</accession>
<evidence type="ECO:0000313" key="3">
    <source>
        <dbReference type="EMBL" id="KAE8958860.1"/>
    </source>
</evidence>
<evidence type="ECO:0000313" key="5">
    <source>
        <dbReference type="Proteomes" id="UP000429607"/>
    </source>
</evidence>
<organism evidence="3 7">
    <name type="scientific">Phytophthora rubi</name>
    <dbReference type="NCBI Taxonomy" id="129364"/>
    <lineage>
        <taxon>Eukaryota</taxon>
        <taxon>Sar</taxon>
        <taxon>Stramenopiles</taxon>
        <taxon>Oomycota</taxon>
        <taxon>Peronosporomycetes</taxon>
        <taxon>Peronosporales</taxon>
        <taxon>Peronosporaceae</taxon>
        <taxon>Phytophthora</taxon>
    </lineage>
</organism>